<gene>
    <name evidence="1" type="ORF">BGK67_33720</name>
</gene>
<sequence>MQLMMDPALPPEAFGALVAAMVSISETAGMIPGSTASARWPQQRRLALGEEGALGLAEYVIVLDADPPHILMTHVLLY</sequence>
<protein>
    <submittedName>
        <fullName evidence="1">Uncharacterized protein</fullName>
    </submittedName>
</protein>
<accession>A0A1E5P094</accession>
<dbReference type="AlphaFoldDB" id="A0A1E5P094"/>
<dbReference type="EMBL" id="MEHK01000002">
    <property type="protein sequence ID" value="OEJ22489.1"/>
    <property type="molecule type" value="Genomic_DNA"/>
</dbReference>
<evidence type="ECO:0000313" key="2">
    <source>
        <dbReference type="Proteomes" id="UP000095705"/>
    </source>
</evidence>
<proteinExistence type="predicted"/>
<evidence type="ECO:0000313" key="1">
    <source>
        <dbReference type="EMBL" id="OEJ22489.1"/>
    </source>
</evidence>
<dbReference type="Proteomes" id="UP000095705">
    <property type="component" value="Unassembled WGS sequence"/>
</dbReference>
<organism evidence="1 2">
    <name type="scientific">Streptomyces subrutilus</name>
    <dbReference type="NCBI Taxonomy" id="36818"/>
    <lineage>
        <taxon>Bacteria</taxon>
        <taxon>Bacillati</taxon>
        <taxon>Actinomycetota</taxon>
        <taxon>Actinomycetes</taxon>
        <taxon>Kitasatosporales</taxon>
        <taxon>Streptomycetaceae</taxon>
        <taxon>Streptomyces</taxon>
    </lineage>
</organism>
<dbReference type="STRING" id="36818.BGK67_33720"/>
<comment type="caution">
    <text evidence="1">The sequence shown here is derived from an EMBL/GenBank/DDBJ whole genome shotgun (WGS) entry which is preliminary data.</text>
</comment>
<name>A0A1E5P094_9ACTN</name>
<keyword evidence="2" id="KW-1185">Reference proteome</keyword>
<reference evidence="1 2" key="1">
    <citation type="submission" date="2016-08" db="EMBL/GenBank/DDBJ databases">
        <title>The complete genome of Streptomyces subrutilus 10-1-1.</title>
        <authorList>
            <person name="Chen X."/>
        </authorList>
    </citation>
    <scope>NUCLEOTIDE SEQUENCE [LARGE SCALE GENOMIC DNA]</scope>
    <source>
        <strain evidence="1 2">10-1-1</strain>
    </source>
</reference>